<organism evidence="2 3">
    <name type="scientific">Ensete ventricosum</name>
    <name type="common">Abyssinian banana</name>
    <name type="synonym">Musa ensete</name>
    <dbReference type="NCBI Taxonomy" id="4639"/>
    <lineage>
        <taxon>Eukaryota</taxon>
        <taxon>Viridiplantae</taxon>
        <taxon>Streptophyta</taxon>
        <taxon>Embryophyta</taxon>
        <taxon>Tracheophyta</taxon>
        <taxon>Spermatophyta</taxon>
        <taxon>Magnoliopsida</taxon>
        <taxon>Liliopsida</taxon>
        <taxon>Zingiberales</taxon>
        <taxon>Musaceae</taxon>
        <taxon>Ensete</taxon>
    </lineage>
</organism>
<evidence type="ECO:0000256" key="1">
    <source>
        <dbReference type="SAM" id="MobiDB-lite"/>
    </source>
</evidence>
<feature type="region of interest" description="Disordered" evidence="1">
    <location>
        <begin position="1"/>
        <end position="70"/>
    </location>
</feature>
<evidence type="ECO:0000313" key="3">
    <source>
        <dbReference type="Proteomes" id="UP000287651"/>
    </source>
</evidence>
<feature type="non-terminal residue" evidence="2">
    <location>
        <position position="1"/>
    </location>
</feature>
<dbReference type="EMBL" id="AMZH03023159">
    <property type="protein sequence ID" value="RRT36759.1"/>
    <property type="molecule type" value="Genomic_DNA"/>
</dbReference>
<dbReference type="Proteomes" id="UP000287651">
    <property type="component" value="Unassembled WGS sequence"/>
</dbReference>
<feature type="compositionally biased region" description="Basic and acidic residues" evidence="1">
    <location>
        <begin position="57"/>
        <end position="70"/>
    </location>
</feature>
<gene>
    <name evidence="2" type="ORF">B296_00058513</name>
</gene>
<proteinExistence type="predicted"/>
<protein>
    <submittedName>
        <fullName evidence="2">Uncharacterized protein</fullName>
    </submittedName>
</protein>
<name>A0A426XB90_ENSVE</name>
<comment type="caution">
    <text evidence="2">The sequence shown here is derived from an EMBL/GenBank/DDBJ whole genome shotgun (WGS) entry which is preliminary data.</text>
</comment>
<feature type="compositionally biased region" description="Polar residues" evidence="1">
    <location>
        <begin position="8"/>
        <end position="21"/>
    </location>
</feature>
<reference evidence="2 3" key="1">
    <citation type="journal article" date="2014" name="Agronomy (Basel)">
        <title>A Draft Genome Sequence for Ensete ventricosum, the Drought-Tolerant Tree Against Hunger.</title>
        <authorList>
            <person name="Harrison J."/>
            <person name="Moore K.A."/>
            <person name="Paszkiewicz K."/>
            <person name="Jones T."/>
            <person name="Grant M."/>
            <person name="Ambacheew D."/>
            <person name="Muzemil S."/>
            <person name="Studholme D.J."/>
        </authorList>
    </citation>
    <scope>NUCLEOTIDE SEQUENCE [LARGE SCALE GENOMIC DNA]</scope>
</reference>
<accession>A0A426XB90</accession>
<dbReference type="AlphaFoldDB" id="A0A426XB90"/>
<sequence>SLAPEPSQLPTDHATQASATREANPPTKKTRVLVSKEAPRKDGPLVIAPRKATPQEASREEENSKWRDKAVSRPWSTRDLYGVRAHSQSKPFLAQEIADLPKMFGEGPLEACWATLTPKSKVWADEADDQLFCRGVLCPPLVKEIYTTPSEALLDKATKNLVTVKHDPRESSSNHCPIYGDPQLYVRFREDEPSQLGVLVQGHPGALPGEVPILFVGMR</sequence>
<evidence type="ECO:0000313" key="2">
    <source>
        <dbReference type="EMBL" id="RRT36759.1"/>
    </source>
</evidence>